<name>A0A1M7S8N0_FERGO</name>
<reference evidence="2" key="1">
    <citation type="submission" date="2016-12" db="EMBL/GenBank/DDBJ databases">
        <authorList>
            <person name="Varghese N."/>
            <person name="Submissions S."/>
        </authorList>
    </citation>
    <scope>NUCLEOTIDE SEQUENCE [LARGE SCALE GENOMIC DNA]</scope>
    <source>
        <strain evidence="2">DSM 13020</strain>
    </source>
</reference>
<dbReference type="Proteomes" id="UP000184207">
    <property type="component" value="Unassembled WGS sequence"/>
</dbReference>
<accession>A0A1M7S8N0</accession>
<sequence>MKNKLVRPVMYICLLIMMSVISFSAKPVIDVSVTVFGDEAIMKIAQGIIFSEVLDTNKFKITLKEALKTLAEELRLQDLLSTENVVLSKEEKIEGKLEIVLSIKDAGYKKKYEEYIINNISGDYIYYSGKYVSVIPGERYKYDYEKKTYIRSEEGSYVKGTNGEFYPYFGNFYSREPHEEIDYYISYSVSLKLTYRFFEESYDISDNFVDNAMVSVVKYLYDPYNKRLIRNESPVSEVYEVLSSHISSAIYQRIMSSRKLKGEVENVKFPRVIVNIGSQDGVKNGMILGVNDGKKYIAELRVMRVGGDYSECEINYLRKGSEILAGMYVFEKYSDFVLPFGVSMFYIYNSSGEHFAEFSLIGKSLNIHRETVATFDFGMRYSFVEERLKSLVFSFSKNLLFEPVKLKLLSSIIFDYDLEDEIFQPVSKIGLETQIGMLAVKFLTDFTFSSYEIGGGISW</sequence>
<dbReference type="EMBL" id="FRDJ01000002">
    <property type="protein sequence ID" value="SHN54826.1"/>
    <property type="molecule type" value="Genomic_DNA"/>
</dbReference>
<dbReference type="RefSeq" id="WP_072758257.1">
    <property type="nucleotide sequence ID" value="NZ_FRDJ01000002.1"/>
</dbReference>
<protein>
    <submittedName>
        <fullName evidence="1">Uncharacterized protein</fullName>
    </submittedName>
</protein>
<keyword evidence="2" id="KW-1185">Reference proteome</keyword>
<gene>
    <name evidence="1" type="ORF">SAMN02745226_00661</name>
</gene>
<dbReference type="OrthoDB" id="49602at2"/>
<evidence type="ECO:0000313" key="1">
    <source>
        <dbReference type="EMBL" id="SHN54826.1"/>
    </source>
</evidence>
<organism evidence="1 2">
    <name type="scientific">Fervidobacterium gondwanense DSM 13020</name>
    <dbReference type="NCBI Taxonomy" id="1121883"/>
    <lineage>
        <taxon>Bacteria</taxon>
        <taxon>Thermotogati</taxon>
        <taxon>Thermotogota</taxon>
        <taxon>Thermotogae</taxon>
        <taxon>Thermotogales</taxon>
        <taxon>Fervidobacteriaceae</taxon>
        <taxon>Fervidobacterium</taxon>
    </lineage>
</organism>
<dbReference type="STRING" id="1121883.SAMN02745226_00661"/>
<evidence type="ECO:0000313" key="2">
    <source>
        <dbReference type="Proteomes" id="UP000184207"/>
    </source>
</evidence>
<dbReference type="AlphaFoldDB" id="A0A1M7S8N0"/>
<proteinExistence type="predicted"/>